<feature type="binding site" evidence="6">
    <location>
        <position position="293"/>
    </location>
    <ligand>
        <name>(S)-malate</name>
        <dbReference type="ChEBI" id="CHEBI:15589"/>
    </ligand>
</feature>
<feature type="domain" description="Malic enzyme NAD-binding" evidence="9">
    <location>
        <begin position="160"/>
        <end position="389"/>
    </location>
</feature>
<proteinExistence type="inferred from homology"/>
<dbReference type="Gene3D" id="3.40.50.720">
    <property type="entry name" value="NAD(P)-binding Rossmann-like Domain"/>
    <property type="match status" value="1"/>
</dbReference>
<dbReference type="GO" id="GO:0016616">
    <property type="term" value="F:oxidoreductase activity, acting on the CH-OH group of donors, NAD or NADP as acceptor"/>
    <property type="evidence" value="ECO:0007669"/>
    <property type="project" value="InterPro"/>
</dbReference>
<dbReference type="CDD" id="cd05311">
    <property type="entry name" value="NAD_bind_2_malic_enz"/>
    <property type="match status" value="1"/>
</dbReference>
<name>A0A1I0NWX8_9BACT</name>
<dbReference type="Pfam" id="PF00390">
    <property type="entry name" value="malic"/>
    <property type="match status" value="1"/>
</dbReference>
<dbReference type="GO" id="GO:0004470">
    <property type="term" value="F:malic enzyme activity"/>
    <property type="evidence" value="ECO:0007669"/>
    <property type="project" value="InterPro"/>
</dbReference>
<feature type="active site" description="Proton donor" evidence="5">
    <location>
        <position position="37"/>
    </location>
</feature>
<dbReference type="SMART" id="SM00919">
    <property type="entry name" value="Malic_M"/>
    <property type="match status" value="1"/>
</dbReference>
<keyword evidence="3 7" id="KW-0479">Metal-binding</keyword>
<evidence type="ECO:0000313" key="12">
    <source>
        <dbReference type="Proteomes" id="UP000199437"/>
    </source>
</evidence>
<dbReference type="GO" id="GO:0051287">
    <property type="term" value="F:NAD binding"/>
    <property type="evidence" value="ECO:0007669"/>
    <property type="project" value="InterPro"/>
</dbReference>
<feature type="active site" description="Proton acceptor" evidence="5">
    <location>
        <position position="92"/>
    </location>
</feature>
<evidence type="ECO:0000313" key="11">
    <source>
        <dbReference type="EMBL" id="SEW06301.1"/>
    </source>
</evidence>
<evidence type="ECO:0000256" key="7">
    <source>
        <dbReference type="PIRSR" id="PIRSR000106-3"/>
    </source>
</evidence>
<dbReference type="PANTHER" id="PTHR43237:SF4">
    <property type="entry name" value="NADP-DEPENDENT MALIC ENZYME"/>
    <property type="match status" value="1"/>
</dbReference>
<accession>A0A1I0NWX8</accession>
<dbReference type="OrthoDB" id="9805787at2"/>
<dbReference type="PANTHER" id="PTHR43237">
    <property type="entry name" value="NADP-DEPENDENT MALIC ENZYME"/>
    <property type="match status" value="1"/>
</dbReference>
<feature type="binding site" evidence="7">
    <location>
        <position position="135"/>
    </location>
    <ligand>
        <name>a divalent metal cation</name>
        <dbReference type="ChEBI" id="CHEBI:60240"/>
    </ligand>
</feature>
<dbReference type="AlphaFoldDB" id="A0A1I0NWX8"/>
<evidence type="ECO:0000259" key="10">
    <source>
        <dbReference type="SMART" id="SM01274"/>
    </source>
</evidence>
<feature type="binding site" evidence="7">
    <location>
        <position position="159"/>
    </location>
    <ligand>
        <name>a divalent metal cation</name>
        <dbReference type="ChEBI" id="CHEBI:60240"/>
    </ligand>
</feature>
<dbReference type="GeneID" id="99986261"/>
<dbReference type="PRINTS" id="PR00072">
    <property type="entry name" value="MALOXRDTASE"/>
</dbReference>
<dbReference type="Proteomes" id="UP000199437">
    <property type="component" value="Unassembled WGS sequence"/>
</dbReference>
<dbReference type="EMBL" id="FOIR01000001">
    <property type="protein sequence ID" value="SEW06301.1"/>
    <property type="molecule type" value="Genomic_DNA"/>
</dbReference>
<dbReference type="InterPro" id="IPR045213">
    <property type="entry name" value="Malic_NAD-bd_bact_type"/>
</dbReference>
<dbReference type="SUPFAM" id="SSF51735">
    <property type="entry name" value="NAD(P)-binding Rossmann-fold domains"/>
    <property type="match status" value="1"/>
</dbReference>
<dbReference type="InterPro" id="IPR012302">
    <property type="entry name" value="Malic_NAD-bd"/>
</dbReference>
<keyword evidence="4" id="KW-0560">Oxidoreductase</keyword>
<dbReference type="InterPro" id="IPR046346">
    <property type="entry name" value="Aminoacid_DH-like_N_sf"/>
</dbReference>
<reference evidence="12" key="1">
    <citation type="submission" date="2016-10" db="EMBL/GenBank/DDBJ databases">
        <authorList>
            <person name="Varghese N."/>
            <person name="Submissions S."/>
        </authorList>
    </citation>
    <scope>NUCLEOTIDE SEQUENCE [LARGE SCALE GENOMIC DNA]</scope>
    <source>
        <strain evidence="12">CGMCC 1.12402</strain>
    </source>
</reference>
<dbReference type="GO" id="GO:0046872">
    <property type="term" value="F:metal ion binding"/>
    <property type="evidence" value="ECO:0007669"/>
    <property type="project" value="UniProtKB-KW"/>
</dbReference>
<dbReference type="InterPro" id="IPR051674">
    <property type="entry name" value="Malate_Decarboxylase"/>
</dbReference>
<evidence type="ECO:0000256" key="2">
    <source>
        <dbReference type="ARBA" id="ARBA00008785"/>
    </source>
</evidence>
<dbReference type="Gene3D" id="3.40.50.10380">
    <property type="entry name" value="Malic enzyme, N-terminal domain"/>
    <property type="match status" value="1"/>
</dbReference>
<dbReference type="InterPro" id="IPR012301">
    <property type="entry name" value="Malic_N_dom"/>
</dbReference>
<protein>
    <submittedName>
        <fullName evidence="11">Malate dehydrogenase (Oxaloacetate-decarboxylating)</fullName>
    </submittedName>
</protein>
<comment type="cofactor">
    <cofactor evidence="7">
        <name>Mg(2+)</name>
        <dbReference type="ChEBI" id="CHEBI:18420"/>
    </cofactor>
    <cofactor evidence="7">
        <name>Mn(2+)</name>
        <dbReference type="ChEBI" id="CHEBI:29035"/>
    </cofactor>
    <text evidence="7">Divalent metal cations. Prefers magnesium or manganese.</text>
</comment>
<dbReference type="InterPro" id="IPR001891">
    <property type="entry name" value="Malic_OxRdtase"/>
</dbReference>
<keyword evidence="12" id="KW-1185">Reference proteome</keyword>
<dbReference type="PROSITE" id="PS00331">
    <property type="entry name" value="MALIC_ENZYMES"/>
    <property type="match status" value="1"/>
</dbReference>
<organism evidence="11 12">
    <name type="scientific">Roseivirga pacifica</name>
    <dbReference type="NCBI Taxonomy" id="1267423"/>
    <lineage>
        <taxon>Bacteria</taxon>
        <taxon>Pseudomonadati</taxon>
        <taxon>Bacteroidota</taxon>
        <taxon>Cytophagia</taxon>
        <taxon>Cytophagales</taxon>
        <taxon>Roseivirgaceae</taxon>
        <taxon>Roseivirga</taxon>
    </lineage>
</organism>
<dbReference type="RefSeq" id="WP_090257917.1">
    <property type="nucleotide sequence ID" value="NZ_FOIR01000001.1"/>
</dbReference>
<comment type="similarity">
    <text evidence="2 8">Belongs to the malic enzymes family.</text>
</comment>
<dbReference type="FunFam" id="3.40.50.10380:FF:000003">
    <property type="entry name" value="NADP-dependent malic enzyme"/>
    <property type="match status" value="1"/>
</dbReference>
<evidence type="ECO:0000256" key="3">
    <source>
        <dbReference type="ARBA" id="ARBA00022723"/>
    </source>
</evidence>
<evidence type="ECO:0000256" key="1">
    <source>
        <dbReference type="ARBA" id="ARBA00001936"/>
    </source>
</evidence>
<evidence type="ECO:0000259" key="9">
    <source>
        <dbReference type="SMART" id="SM00919"/>
    </source>
</evidence>
<dbReference type="InterPro" id="IPR037062">
    <property type="entry name" value="Malic_N_dom_sf"/>
</dbReference>
<gene>
    <name evidence="11" type="ORF">SAMN05216290_1537</name>
</gene>
<dbReference type="InterPro" id="IPR015884">
    <property type="entry name" value="Malic_enzyme_CS"/>
</dbReference>
<evidence type="ECO:0000256" key="6">
    <source>
        <dbReference type="PIRSR" id="PIRSR000106-2"/>
    </source>
</evidence>
<dbReference type="SMART" id="SM01274">
    <property type="entry name" value="malic"/>
    <property type="match status" value="1"/>
</dbReference>
<comment type="cofactor">
    <cofactor evidence="1">
        <name>Mn(2+)</name>
        <dbReference type="ChEBI" id="CHEBI:29035"/>
    </cofactor>
</comment>
<dbReference type="Pfam" id="PF03949">
    <property type="entry name" value="Malic_M"/>
    <property type="match status" value="1"/>
</dbReference>
<dbReference type="InterPro" id="IPR036291">
    <property type="entry name" value="NAD(P)-bd_dom_sf"/>
</dbReference>
<dbReference type="SUPFAM" id="SSF53223">
    <property type="entry name" value="Aminoacid dehydrogenase-like, N-terminal domain"/>
    <property type="match status" value="1"/>
</dbReference>
<dbReference type="STRING" id="1267423.SAMN05216290_1537"/>
<sequence length="408" mass="43814">MDDVYKRSVELHKQMQGKIEMTNKIPVDNSETLSLVYSPGVAQPCLEIEKDEEKAYDLTMKGNTIAVVTNGTAVLGLGDIGPTAALPVMEGKAMLFKKFAGINAVPICIDSKNTRHIIETIRRISPAFGGINLEDIKAPESFEIEEKLQDIGIPVFHDDQHGTAIVTLAALINAAKVVGKDINEMKVVINGAGAAGIAIAKLLRCFGIDSDLCMSVKQLIVCDSKGSIHRFRRDLNKAKTELLKYSNFDDVDGSIQEVIKGADVFIGVSKGNLLTQEDIKNMADKPIIFAMANPTPEIMPADAKAAGAAVVGTGRSDFANQINNVLAFPGIFKGALLARASTISTEMKLAAAHAIAKYVENPTAEEVIPSALDTSMAKVVAEAVEQSVYHEREMAKRIADADAEYDAL</sequence>
<feature type="binding site" evidence="6">
    <location>
        <position position="323"/>
    </location>
    <ligand>
        <name>(S)-malate</name>
        <dbReference type="ChEBI" id="CHEBI:15589"/>
    </ligand>
</feature>
<dbReference type="PIRSF" id="PIRSF000106">
    <property type="entry name" value="ME"/>
    <property type="match status" value="1"/>
</dbReference>
<evidence type="ECO:0000256" key="5">
    <source>
        <dbReference type="PIRSR" id="PIRSR000106-1"/>
    </source>
</evidence>
<feature type="binding site" evidence="7">
    <location>
        <position position="134"/>
    </location>
    <ligand>
        <name>a divalent metal cation</name>
        <dbReference type="ChEBI" id="CHEBI:60240"/>
    </ligand>
</feature>
<feature type="domain" description="Malic enzyme N-terminal" evidence="10">
    <location>
        <begin position="16"/>
        <end position="149"/>
    </location>
</feature>
<evidence type="ECO:0000256" key="4">
    <source>
        <dbReference type="ARBA" id="ARBA00023002"/>
    </source>
</evidence>
<evidence type="ECO:0000256" key="8">
    <source>
        <dbReference type="RuleBase" id="RU003427"/>
    </source>
</evidence>